<dbReference type="PANTHER" id="PTHR45655">
    <property type="entry name" value="GUANYLATE CYCLASE SOLUBLE SUBUNIT BETA-2"/>
    <property type="match status" value="1"/>
</dbReference>
<dbReference type="PROSITE" id="PS00452">
    <property type="entry name" value="GUANYLATE_CYCLASE_1"/>
    <property type="match status" value="1"/>
</dbReference>
<evidence type="ECO:0000313" key="8">
    <source>
        <dbReference type="Proteomes" id="UP000480684"/>
    </source>
</evidence>
<proteinExistence type="inferred from homology"/>
<evidence type="ECO:0000313" key="7">
    <source>
        <dbReference type="EMBL" id="NFV82245.1"/>
    </source>
</evidence>
<evidence type="ECO:0000256" key="3">
    <source>
        <dbReference type="PROSITE-ProRule" id="PRU00169"/>
    </source>
</evidence>
<dbReference type="PANTHER" id="PTHR45655:SF13">
    <property type="entry name" value="SOLUBLE GUANYLATE CYCLASE GCY-32-RELATED"/>
    <property type="match status" value="1"/>
</dbReference>
<dbReference type="AlphaFoldDB" id="A0A7C9QWE9"/>
<dbReference type="InterPro" id="IPR001789">
    <property type="entry name" value="Sig_transdc_resp-reg_receiver"/>
</dbReference>
<evidence type="ECO:0000256" key="1">
    <source>
        <dbReference type="ARBA" id="ARBA00022741"/>
    </source>
</evidence>
<keyword evidence="1" id="KW-0547">Nucleotide-binding</keyword>
<dbReference type="GO" id="GO:0004383">
    <property type="term" value="F:guanylate cyclase activity"/>
    <property type="evidence" value="ECO:0007669"/>
    <property type="project" value="TreeGrafter"/>
</dbReference>
<comment type="similarity">
    <text evidence="4">Belongs to the adenylyl cyclase class-4/guanylyl cyclase family.</text>
</comment>
<dbReference type="SUPFAM" id="SSF55073">
    <property type="entry name" value="Nucleotide cyclase"/>
    <property type="match status" value="1"/>
</dbReference>
<evidence type="ECO:0000256" key="2">
    <source>
        <dbReference type="ARBA" id="ARBA00023239"/>
    </source>
</evidence>
<dbReference type="PROSITE" id="PS50110">
    <property type="entry name" value="RESPONSE_REGULATORY"/>
    <property type="match status" value="1"/>
</dbReference>
<dbReference type="Proteomes" id="UP000480684">
    <property type="component" value="Unassembled WGS sequence"/>
</dbReference>
<dbReference type="SMART" id="SM00448">
    <property type="entry name" value="REC"/>
    <property type="match status" value="1"/>
</dbReference>
<evidence type="ECO:0000259" key="5">
    <source>
        <dbReference type="PROSITE" id="PS50110"/>
    </source>
</evidence>
<dbReference type="SMART" id="SM00044">
    <property type="entry name" value="CYCc"/>
    <property type="match status" value="1"/>
</dbReference>
<dbReference type="GO" id="GO:0000160">
    <property type="term" value="P:phosphorelay signal transduction system"/>
    <property type="evidence" value="ECO:0007669"/>
    <property type="project" value="InterPro"/>
</dbReference>
<accession>A0A7C9QWE9</accession>
<dbReference type="InterPro" id="IPR001054">
    <property type="entry name" value="A/G_cyclase"/>
</dbReference>
<dbReference type="InterPro" id="IPR029787">
    <property type="entry name" value="Nucleotide_cyclase"/>
</dbReference>
<dbReference type="GO" id="GO:0070482">
    <property type="term" value="P:response to oxygen levels"/>
    <property type="evidence" value="ECO:0007669"/>
    <property type="project" value="TreeGrafter"/>
</dbReference>
<dbReference type="Gene3D" id="3.40.50.2300">
    <property type="match status" value="1"/>
</dbReference>
<dbReference type="InterPro" id="IPR011006">
    <property type="entry name" value="CheY-like_superfamily"/>
</dbReference>
<comment type="caution">
    <text evidence="7">The sequence shown here is derived from an EMBL/GenBank/DDBJ whole genome shotgun (WGS) entry which is preliminary data.</text>
</comment>
<dbReference type="GO" id="GO:0008074">
    <property type="term" value="C:guanylate cyclase complex, soluble"/>
    <property type="evidence" value="ECO:0007669"/>
    <property type="project" value="TreeGrafter"/>
</dbReference>
<feature type="domain" description="Guanylate cyclase" evidence="6">
    <location>
        <begin position="187"/>
        <end position="310"/>
    </location>
</feature>
<feature type="modified residue" description="4-aspartylphosphate" evidence="3">
    <location>
        <position position="65"/>
    </location>
</feature>
<dbReference type="PROSITE" id="PS50125">
    <property type="entry name" value="GUANYLATE_CYCLASE_2"/>
    <property type="match status" value="1"/>
</dbReference>
<dbReference type="InterPro" id="IPR018297">
    <property type="entry name" value="A/G_cyclase_CS"/>
</dbReference>
<organism evidence="7 8">
    <name type="scientific">Magnetospirillum aberrantis SpK</name>
    <dbReference type="NCBI Taxonomy" id="908842"/>
    <lineage>
        <taxon>Bacteria</taxon>
        <taxon>Pseudomonadati</taxon>
        <taxon>Pseudomonadota</taxon>
        <taxon>Alphaproteobacteria</taxon>
        <taxon>Rhodospirillales</taxon>
        <taxon>Rhodospirillaceae</taxon>
        <taxon>Magnetospirillum</taxon>
    </lineage>
</organism>
<dbReference type="Pfam" id="PF00211">
    <property type="entry name" value="Guanylate_cyc"/>
    <property type="match status" value="1"/>
</dbReference>
<name>A0A7C9QWE9_9PROT</name>
<dbReference type="GO" id="GO:0004016">
    <property type="term" value="F:adenylate cyclase activity"/>
    <property type="evidence" value="ECO:0007669"/>
    <property type="project" value="UniProtKB-ARBA"/>
</dbReference>
<dbReference type="SUPFAM" id="SSF52172">
    <property type="entry name" value="CheY-like"/>
    <property type="match status" value="1"/>
</dbReference>
<dbReference type="CDD" id="cd07302">
    <property type="entry name" value="CHD"/>
    <property type="match status" value="1"/>
</dbReference>
<evidence type="ECO:0000259" key="6">
    <source>
        <dbReference type="PROSITE" id="PS50125"/>
    </source>
</evidence>
<reference evidence="7 8" key="1">
    <citation type="submission" date="2020-02" db="EMBL/GenBank/DDBJ databases">
        <authorList>
            <person name="Dziuba M."/>
            <person name="Kuznetsov B."/>
            <person name="Mardanov A."/>
            <person name="Ravin N."/>
            <person name="Grouzdev D."/>
        </authorList>
    </citation>
    <scope>NUCLEOTIDE SEQUENCE [LARGE SCALE GENOMIC DNA]</scope>
    <source>
        <strain evidence="7 8">SpK</strain>
    </source>
</reference>
<sequence>MGKSGSRVAGDDGAVLIVDDSATARALIERALRVFMDVEVVKVAEAEAGLEMLRRRDDIHLVMLDHQLDTMTGLDFLAHMAEIPRCGDIPVLVVTALEHDDDLISAYLDAGAAEFMPKRYRPPLFRARVTSLLRQHADLRRRRVAESKLAREHERQQQLLCNTLPPRVAREVLETGTFRPSVIEHAGILFADVCGFTRYTRENSPAKVVVGLNRLVRRFESISESMGLEKIKTIGDAYMAAIGVLEPADRIEQRMVAAAQEMIRQARDLGIGWEVRVGLAFGPAVGGIIGGRRMQFDVWGETVNLAARLCASAEPSQICLTGACCCALGGDYARVPMRKVVLKGVGECEVAFMDGLVAA</sequence>
<dbReference type="Gene3D" id="3.30.70.1230">
    <property type="entry name" value="Nucleotide cyclase"/>
    <property type="match status" value="1"/>
</dbReference>
<protein>
    <submittedName>
        <fullName evidence="7">Response regulator</fullName>
    </submittedName>
</protein>
<keyword evidence="8" id="KW-1185">Reference proteome</keyword>
<gene>
    <name evidence="7" type="ORF">G4223_19215</name>
</gene>
<evidence type="ECO:0000256" key="4">
    <source>
        <dbReference type="RuleBase" id="RU000405"/>
    </source>
</evidence>
<dbReference type="RefSeq" id="WP_163683090.1">
    <property type="nucleotide sequence ID" value="NZ_JAAIYP010000047.1"/>
</dbReference>
<keyword evidence="3" id="KW-0597">Phosphoprotein</keyword>
<dbReference type="Pfam" id="PF00072">
    <property type="entry name" value="Response_reg"/>
    <property type="match status" value="1"/>
</dbReference>
<dbReference type="GO" id="GO:0019934">
    <property type="term" value="P:cGMP-mediated signaling"/>
    <property type="evidence" value="ECO:0007669"/>
    <property type="project" value="TreeGrafter"/>
</dbReference>
<dbReference type="EMBL" id="JAAIYP010000047">
    <property type="protein sequence ID" value="NFV82245.1"/>
    <property type="molecule type" value="Genomic_DNA"/>
</dbReference>
<feature type="domain" description="Response regulatory" evidence="5">
    <location>
        <begin position="14"/>
        <end position="133"/>
    </location>
</feature>
<dbReference type="GO" id="GO:0000166">
    <property type="term" value="F:nucleotide binding"/>
    <property type="evidence" value="ECO:0007669"/>
    <property type="project" value="UniProtKB-KW"/>
</dbReference>
<keyword evidence="2 4" id="KW-0456">Lyase</keyword>